<reference evidence="1 2" key="1">
    <citation type="submission" date="2019-12" db="EMBL/GenBank/DDBJ databases">
        <title>Mucilaginibacter sp. HMF7410 genome sequencing and assembly.</title>
        <authorList>
            <person name="Kang H."/>
            <person name="Cha I."/>
            <person name="Kim H."/>
            <person name="Joh K."/>
        </authorList>
    </citation>
    <scope>NUCLEOTIDE SEQUENCE [LARGE SCALE GENOMIC DNA]</scope>
    <source>
        <strain evidence="1 2">HMF7410</strain>
    </source>
</reference>
<comment type="caution">
    <text evidence="1">The sequence shown here is derived from an EMBL/GenBank/DDBJ whole genome shotgun (WGS) entry which is preliminary data.</text>
</comment>
<sequence>MKNQANKTRLMKLSHEIQKDKHITRRKALTAAWAIVQNSNITVFYLVERYSNKNNTHLNKKKSGNLTLSLVA</sequence>
<protein>
    <submittedName>
        <fullName evidence="1">Uncharacterized protein</fullName>
    </submittedName>
</protein>
<dbReference type="AlphaFoldDB" id="A0A7K1T088"/>
<evidence type="ECO:0000313" key="2">
    <source>
        <dbReference type="Proteomes" id="UP000462014"/>
    </source>
</evidence>
<dbReference type="Proteomes" id="UP000462014">
    <property type="component" value="Unassembled WGS sequence"/>
</dbReference>
<keyword evidence="2" id="KW-1185">Reference proteome</keyword>
<name>A0A7K1T088_9SPHI</name>
<dbReference type="EMBL" id="WPIK01000016">
    <property type="protein sequence ID" value="MVN22974.1"/>
    <property type="molecule type" value="Genomic_DNA"/>
</dbReference>
<evidence type="ECO:0000313" key="1">
    <source>
        <dbReference type="EMBL" id="MVN22974.1"/>
    </source>
</evidence>
<proteinExistence type="predicted"/>
<organism evidence="1 2">
    <name type="scientific">Mucilaginibacter arboris</name>
    <dbReference type="NCBI Taxonomy" id="2682090"/>
    <lineage>
        <taxon>Bacteria</taxon>
        <taxon>Pseudomonadati</taxon>
        <taxon>Bacteroidota</taxon>
        <taxon>Sphingobacteriia</taxon>
        <taxon>Sphingobacteriales</taxon>
        <taxon>Sphingobacteriaceae</taxon>
        <taxon>Mucilaginibacter</taxon>
    </lineage>
</organism>
<dbReference type="RefSeq" id="WP_157568751.1">
    <property type="nucleotide sequence ID" value="NZ_WPIK01000016.1"/>
</dbReference>
<accession>A0A7K1T088</accession>
<gene>
    <name evidence="1" type="ORF">GO621_15720</name>
</gene>